<keyword evidence="6 8" id="KW-0472">Membrane</keyword>
<evidence type="ECO:0000313" key="12">
    <source>
        <dbReference type="RefSeq" id="XP_022245619.1"/>
    </source>
</evidence>
<evidence type="ECO:0000313" key="10">
    <source>
        <dbReference type="RefSeq" id="XP_022245601.1"/>
    </source>
</evidence>
<keyword evidence="4" id="KW-0735">Signal-anchor</keyword>
<sequence length="333" mass="37891">MNEAEREENRGAYFMDDMDSKKDTDEEPTEDAPLRGHDGAMAVVVSNKENESGAANGTSGKEVRAKGLRAWLAKPRVKWWIAVLVAIILVSIILVTTLLAMEDTPQYYVDTTPRLMKVFPIPKGRNKLIYFRHGSLPHEGKYWPDLTRQLSQLVSGYDPRQLNYKNVTECYGEPPPEGYACIFDIRQISPECIEANEFGYKGGTPCIFLQFPNVSNWEPNTYTTHDLETMKHLPEKLRYDYQPNYAYIGCEGDNIVDKENMGPLLYSPEQGFPMNFFPFTGHPDYMPPIVVLRFQKPKIGVAINVICKLWAKNVNHTENSVPNGTVRFTLLVD</sequence>
<proteinExistence type="inferred from homology"/>
<keyword evidence="5 8" id="KW-1133">Transmembrane helix</keyword>
<dbReference type="RefSeq" id="XP_022245609.1">
    <property type="nucleotide sequence ID" value="XM_022389901.1"/>
</dbReference>
<evidence type="ECO:0000256" key="4">
    <source>
        <dbReference type="ARBA" id="ARBA00022968"/>
    </source>
</evidence>
<gene>
    <name evidence="10 11 12" type="primary">LOC106462402</name>
</gene>
<dbReference type="Proteomes" id="UP000694941">
    <property type="component" value="Unplaced"/>
</dbReference>
<evidence type="ECO:0000313" key="9">
    <source>
        <dbReference type="Proteomes" id="UP000694941"/>
    </source>
</evidence>
<evidence type="ECO:0000256" key="3">
    <source>
        <dbReference type="ARBA" id="ARBA00022692"/>
    </source>
</evidence>
<dbReference type="PANTHER" id="PTHR11523:SF28">
    <property type="entry name" value="NA_K-ATPASE BETA SUBUNIT ISOFORM 4-RELATED"/>
    <property type="match status" value="1"/>
</dbReference>
<dbReference type="InterPro" id="IPR000402">
    <property type="entry name" value="Na/K_ATPase_sub_beta"/>
</dbReference>
<dbReference type="RefSeq" id="XP_022245601.1">
    <property type="nucleotide sequence ID" value="XM_022389893.1"/>
</dbReference>
<evidence type="ECO:0000256" key="8">
    <source>
        <dbReference type="SAM" id="Phobius"/>
    </source>
</evidence>
<evidence type="ECO:0000256" key="7">
    <source>
        <dbReference type="SAM" id="MobiDB-lite"/>
    </source>
</evidence>
<feature type="transmembrane region" description="Helical" evidence="8">
    <location>
        <begin position="79"/>
        <end position="101"/>
    </location>
</feature>
<comment type="subcellular location">
    <subcellularLocation>
        <location evidence="1">Membrane</location>
        <topology evidence="1">Single-pass type II membrane protein</topology>
    </subcellularLocation>
</comment>
<name>A0ABM1SPQ3_LIMPO</name>
<protein>
    <submittedName>
        <fullName evidence="10 11">Sodium/potassium-transporting ATPase subunit beta-2-like</fullName>
    </submittedName>
</protein>
<evidence type="ECO:0000256" key="2">
    <source>
        <dbReference type="ARBA" id="ARBA00005876"/>
    </source>
</evidence>
<dbReference type="RefSeq" id="XP_022245619.1">
    <property type="nucleotide sequence ID" value="XM_022389911.1"/>
</dbReference>
<dbReference type="Gene3D" id="2.60.40.1660">
    <property type="entry name" value="Na, k-atpase alpha subunit"/>
    <property type="match status" value="1"/>
</dbReference>
<feature type="region of interest" description="Disordered" evidence="7">
    <location>
        <begin position="1"/>
        <end position="37"/>
    </location>
</feature>
<dbReference type="InterPro" id="IPR038702">
    <property type="entry name" value="Na/K_ATPase_sub_beta_sf"/>
</dbReference>
<reference evidence="10 11" key="1">
    <citation type="submission" date="2025-05" db="UniProtKB">
        <authorList>
            <consortium name="RefSeq"/>
        </authorList>
    </citation>
    <scope>IDENTIFICATION</scope>
    <source>
        <tissue evidence="10 11">Muscle</tissue>
    </source>
</reference>
<evidence type="ECO:0000256" key="1">
    <source>
        <dbReference type="ARBA" id="ARBA00004606"/>
    </source>
</evidence>
<evidence type="ECO:0000256" key="6">
    <source>
        <dbReference type="ARBA" id="ARBA00023136"/>
    </source>
</evidence>
<evidence type="ECO:0000256" key="5">
    <source>
        <dbReference type="ARBA" id="ARBA00022989"/>
    </source>
</evidence>
<evidence type="ECO:0000313" key="11">
    <source>
        <dbReference type="RefSeq" id="XP_022245609.1"/>
    </source>
</evidence>
<comment type="similarity">
    <text evidence="2">Belongs to the X(+)/potassium ATPases subunit beta family.</text>
</comment>
<dbReference type="GeneID" id="106462402"/>
<dbReference type="Pfam" id="PF00287">
    <property type="entry name" value="Na_K-ATPase"/>
    <property type="match status" value="1"/>
</dbReference>
<keyword evidence="3 8" id="KW-0812">Transmembrane</keyword>
<accession>A0ABM1SPQ3</accession>
<dbReference type="PANTHER" id="PTHR11523">
    <property type="entry name" value="SODIUM/POTASSIUM-DEPENDENT ATPASE BETA SUBUNIT"/>
    <property type="match status" value="1"/>
</dbReference>
<organism evidence="9 11">
    <name type="scientific">Limulus polyphemus</name>
    <name type="common">Atlantic horseshoe crab</name>
    <dbReference type="NCBI Taxonomy" id="6850"/>
    <lineage>
        <taxon>Eukaryota</taxon>
        <taxon>Metazoa</taxon>
        <taxon>Ecdysozoa</taxon>
        <taxon>Arthropoda</taxon>
        <taxon>Chelicerata</taxon>
        <taxon>Merostomata</taxon>
        <taxon>Xiphosura</taxon>
        <taxon>Limulidae</taxon>
        <taxon>Limulus</taxon>
    </lineage>
</organism>
<keyword evidence="9" id="KW-1185">Reference proteome</keyword>